<dbReference type="Proteomes" id="UP001294444">
    <property type="component" value="Unassembled WGS sequence"/>
</dbReference>
<organism evidence="2 3">
    <name type="scientific">Melanopsichium pennsylvanicum</name>
    <dbReference type="NCBI Taxonomy" id="63383"/>
    <lineage>
        <taxon>Eukaryota</taxon>
        <taxon>Fungi</taxon>
        <taxon>Dikarya</taxon>
        <taxon>Basidiomycota</taxon>
        <taxon>Ustilaginomycotina</taxon>
        <taxon>Ustilaginomycetes</taxon>
        <taxon>Ustilaginales</taxon>
        <taxon>Ustilaginaceae</taxon>
        <taxon>Melanopsichium</taxon>
    </lineage>
</organism>
<sequence length="371" mass="41779">MRISSHKRRRLVRSLSPQEPDDTLSYHIFAAPTSTTTSTSQHSPTDHLLWPCSYEISLNSDLELLRSLQIPRSSSSSSSSSASASCSASREGDCGTQLVTWTCASGDRSIVTDRYDAIHLLNSLPPHPPPFTTKHRQPYVHRIRNESDQEMGWSDLESDTEDMFYMTENEASDFLHSRAKARLEAQHTFRSKALGSRDSPSVWCSALDDQVVVGSALVEREEKMEGQSKVEERKKVVLLEQSQFELMQKTARILAKSNNASMLEMQILANHGGDERFKFLLRKNNDIGNNDCGGKDENDYGVIWEALKKSRGELGYVEAVKLLEQSEFQDGLMKKTWMTMTKVKGDSLVEYDDSDDNDSDQSSCCTSKQQK</sequence>
<proteinExistence type="predicted"/>
<feature type="compositionally biased region" description="Acidic residues" evidence="1">
    <location>
        <begin position="349"/>
        <end position="359"/>
    </location>
</feature>
<feature type="region of interest" description="Disordered" evidence="1">
    <location>
        <begin position="71"/>
        <end position="91"/>
    </location>
</feature>
<feature type="compositionally biased region" description="Low complexity" evidence="1">
    <location>
        <begin position="73"/>
        <end position="89"/>
    </location>
</feature>
<dbReference type="EMBL" id="OAPG01000004">
    <property type="protein sequence ID" value="SNX83720.1"/>
    <property type="molecule type" value="Genomic_DNA"/>
</dbReference>
<name>A0AAJ4XJK8_9BASI</name>
<evidence type="ECO:0000313" key="3">
    <source>
        <dbReference type="Proteomes" id="UP001294444"/>
    </source>
</evidence>
<evidence type="ECO:0000313" key="2">
    <source>
        <dbReference type="EMBL" id="SNX83720.1"/>
    </source>
</evidence>
<reference evidence="2" key="1">
    <citation type="submission" date="2023-10" db="EMBL/GenBank/DDBJ databases">
        <authorList>
            <person name="Guldener U."/>
        </authorList>
    </citation>
    <scope>NUCLEOTIDE SEQUENCE</scope>
    <source>
        <strain evidence="2">Mp4</strain>
    </source>
</reference>
<evidence type="ECO:0000256" key="1">
    <source>
        <dbReference type="SAM" id="MobiDB-lite"/>
    </source>
</evidence>
<gene>
    <name evidence="2" type="ORF">MEPE_02427</name>
</gene>
<dbReference type="AlphaFoldDB" id="A0AAJ4XJK8"/>
<keyword evidence="3" id="KW-1185">Reference proteome</keyword>
<protein>
    <submittedName>
        <fullName evidence="2">Uncharacterized protein</fullName>
    </submittedName>
</protein>
<feature type="region of interest" description="Disordered" evidence="1">
    <location>
        <begin position="349"/>
        <end position="371"/>
    </location>
</feature>
<comment type="caution">
    <text evidence="2">The sequence shown here is derived from an EMBL/GenBank/DDBJ whole genome shotgun (WGS) entry which is preliminary data.</text>
</comment>
<accession>A0AAJ4XJK8</accession>